<dbReference type="InterPro" id="IPR010998">
    <property type="entry name" value="Integrase_recombinase_N"/>
</dbReference>
<evidence type="ECO:0000256" key="2">
    <source>
        <dbReference type="ARBA" id="ARBA00023172"/>
    </source>
</evidence>
<sequence>MALPGPLFSEGFWIAYHKVQEGLPVATPQIGSGKNKAGTIGALIADYYASPMFTALNPSTQQTYRNQLERFRLKHGDKRVAMIQPKHIDMILGEEAAKSPPLASNLRKRLGTLMQCAVKWDYRPDNPMLIASKVKYKTPGIRTWTDNDIKKYRAYWAEGTPERSAFEILLYTGLRRSDAVRLGRQHIQDGHIVISTKKSGEVVQLHIPIHEDFAAFLDTLPKDRLQLIATKRGTARSNDAFGNFIIDAARRAALPAKSSAHGIRKAACRMLAEAGCTALEIMSITGHRDIKEIERYCRAANQKKLAVEGINKLKGKK</sequence>
<dbReference type="EMBL" id="AMRM01000028">
    <property type="protein sequence ID" value="EKF17164.1"/>
    <property type="molecule type" value="Genomic_DNA"/>
</dbReference>
<accession>K2LHG3</accession>
<dbReference type="GO" id="GO:0006310">
    <property type="term" value="P:DNA recombination"/>
    <property type="evidence" value="ECO:0007669"/>
    <property type="project" value="UniProtKB-KW"/>
</dbReference>
<dbReference type="AlphaFoldDB" id="K2LHG3"/>
<keyword evidence="5" id="KW-1185">Reference proteome</keyword>
<dbReference type="PROSITE" id="PS51898">
    <property type="entry name" value="TYR_RECOMBINASE"/>
    <property type="match status" value="1"/>
</dbReference>
<feature type="domain" description="Tyr recombinase" evidence="3">
    <location>
        <begin position="139"/>
        <end position="309"/>
    </location>
</feature>
<evidence type="ECO:0000259" key="3">
    <source>
        <dbReference type="PROSITE" id="PS51898"/>
    </source>
</evidence>
<dbReference type="Gene3D" id="1.10.443.10">
    <property type="entry name" value="Intergrase catalytic core"/>
    <property type="match status" value="1"/>
</dbReference>
<keyword evidence="2" id="KW-0233">DNA recombination</keyword>
<dbReference type="eggNOG" id="COG0582">
    <property type="taxonomic scope" value="Bacteria"/>
</dbReference>
<proteinExistence type="predicted"/>
<dbReference type="InterPro" id="IPR011010">
    <property type="entry name" value="DNA_brk_join_enz"/>
</dbReference>
<evidence type="ECO:0000313" key="4">
    <source>
        <dbReference type="EMBL" id="EKF17164.1"/>
    </source>
</evidence>
<dbReference type="InterPro" id="IPR002104">
    <property type="entry name" value="Integrase_catalytic"/>
</dbReference>
<dbReference type="Pfam" id="PF00589">
    <property type="entry name" value="Phage_integrase"/>
    <property type="match status" value="1"/>
</dbReference>
<gene>
    <name evidence="4" type="ORF">NA2_19186</name>
</gene>
<comment type="caution">
    <text evidence="4">The sequence shown here is derived from an EMBL/GenBank/DDBJ whole genome shotgun (WGS) entry which is preliminary data.</text>
</comment>
<name>K2LHG3_9HYPH</name>
<evidence type="ECO:0000256" key="1">
    <source>
        <dbReference type="ARBA" id="ARBA00023125"/>
    </source>
</evidence>
<keyword evidence="1" id="KW-0238">DNA-binding</keyword>
<protein>
    <submittedName>
        <fullName evidence="4">Integrase</fullName>
    </submittedName>
</protein>
<dbReference type="SUPFAM" id="SSF56349">
    <property type="entry name" value="DNA breaking-rejoining enzymes"/>
    <property type="match status" value="1"/>
</dbReference>
<dbReference type="Proteomes" id="UP000006786">
    <property type="component" value="Unassembled WGS sequence"/>
</dbReference>
<organism evidence="4 5">
    <name type="scientific">Nitratireductor pacificus pht-3B</name>
    <dbReference type="NCBI Taxonomy" id="391937"/>
    <lineage>
        <taxon>Bacteria</taxon>
        <taxon>Pseudomonadati</taxon>
        <taxon>Pseudomonadota</taxon>
        <taxon>Alphaproteobacteria</taxon>
        <taxon>Hyphomicrobiales</taxon>
        <taxon>Phyllobacteriaceae</taxon>
        <taxon>Nitratireductor</taxon>
    </lineage>
</organism>
<reference evidence="4 5" key="1">
    <citation type="journal article" date="2012" name="J. Bacteriol.">
        <title>Genome Sequence of Nitratireductor pacificus Type Strain pht-3B.</title>
        <authorList>
            <person name="Lai Q."/>
            <person name="Li G."/>
            <person name="Shao Z."/>
        </authorList>
    </citation>
    <scope>NUCLEOTIDE SEQUENCE [LARGE SCALE GENOMIC DNA]</scope>
    <source>
        <strain evidence="5">pht-3B</strain>
    </source>
</reference>
<evidence type="ECO:0000313" key="5">
    <source>
        <dbReference type="Proteomes" id="UP000006786"/>
    </source>
</evidence>
<dbReference type="PATRIC" id="fig|391937.3.peg.3938"/>
<dbReference type="GO" id="GO:0003677">
    <property type="term" value="F:DNA binding"/>
    <property type="evidence" value="ECO:0007669"/>
    <property type="project" value="UniProtKB-KW"/>
</dbReference>
<dbReference type="InterPro" id="IPR013762">
    <property type="entry name" value="Integrase-like_cat_sf"/>
</dbReference>
<dbReference type="STRING" id="391937.NA2_19186"/>
<dbReference type="Gene3D" id="1.10.150.130">
    <property type="match status" value="1"/>
</dbReference>
<dbReference type="GO" id="GO:0015074">
    <property type="term" value="P:DNA integration"/>
    <property type="evidence" value="ECO:0007669"/>
    <property type="project" value="InterPro"/>
</dbReference>